<dbReference type="PANTHER" id="PTHR42793">
    <property type="entry name" value="COA BINDING DOMAIN CONTAINING PROTEIN"/>
    <property type="match status" value="1"/>
</dbReference>
<dbReference type="Gene3D" id="3.40.50.720">
    <property type="entry name" value="NAD(P)-binding Rossmann-like Domain"/>
    <property type="match status" value="1"/>
</dbReference>
<dbReference type="InterPro" id="IPR032875">
    <property type="entry name" value="Succ_CoA_lig_flav_dom"/>
</dbReference>
<evidence type="ECO:0000259" key="2">
    <source>
        <dbReference type="SMART" id="SM00881"/>
    </source>
</evidence>
<dbReference type="RefSeq" id="WP_180154202.1">
    <property type="nucleotide sequence ID" value="NZ_JACCEM010000003.1"/>
</dbReference>
<proteinExistence type="inferred from homology"/>
<evidence type="ECO:0000313" key="4">
    <source>
        <dbReference type="Proteomes" id="UP000559809"/>
    </source>
</evidence>
<dbReference type="GO" id="GO:0016874">
    <property type="term" value="F:ligase activity"/>
    <property type="evidence" value="ECO:0007669"/>
    <property type="project" value="UniProtKB-KW"/>
</dbReference>
<dbReference type="Pfam" id="PF13607">
    <property type="entry name" value="Succ_CoA_lig"/>
    <property type="match status" value="1"/>
</dbReference>
<dbReference type="AlphaFoldDB" id="A0A853FVR5"/>
<dbReference type="Gene3D" id="3.40.50.261">
    <property type="entry name" value="Succinyl-CoA synthetase domains"/>
    <property type="match status" value="2"/>
</dbReference>
<reference evidence="3 4" key="1">
    <citation type="submission" date="2020-07" db="EMBL/GenBank/DDBJ databases">
        <title>Taxonomic revisions and descriptions of new bacterial species based on genomic comparisons in the high-G+C-content subgroup of the family Alcaligenaceae.</title>
        <authorList>
            <person name="Szabo A."/>
            <person name="Felfoldi T."/>
        </authorList>
    </citation>
    <scope>NUCLEOTIDE SEQUENCE [LARGE SCALE GENOMIC DNA]</scope>
    <source>
        <strain evidence="3 4">LMG 24012</strain>
    </source>
</reference>
<evidence type="ECO:0000313" key="3">
    <source>
        <dbReference type="EMBL" id="NYT48898.1"/>
    </source>
</evidence>
<dbReference type="PANTHER" id="PTHR42793:SF4">
    <property type="entry name" value="BLL6376 PROTEIN"/>
    <property type="match status" value="1"/>
</dbReference>
<dbReference type="Gene3D" id="3.30.1490.20">
    <property type="entry name" value="ATP-grasp fold, A domain"/>
    <property type="match status" value="1"/>
</dbReference>
<feature type="domain" description="CoA-binding" evidence="2">
    <location>
        <begin position="10"/>
        <end position="105"/>
    </location>
</feature>
<dbReference type="EMBL" id="JACCEM010000003">
    <property type="protein sequence ID" value="NYT48898.1"/>
    <property type="molecule type" value="Genomic_DNA"/>
</dbReference>
<dbReference type="InterPro" id="IPR003781">
    <property type="entry name" value="CoA-bd"/>
</dbReference>
<dbReference type="Gene3D" id="3.30.470.20">
    <property type="entry name" value="ATP-grasp fold, B domain"/>
    <property type="match status" value="1"/>
</dbReference>
<dbReference type="SUPFAM" id="SSF56059">
    <property type="entry name" value="Glutathione synthetase ATP-binding domain-like"/>
    <property type="match status" value="1"/>
</dbReference>
<name>A0A853FVR5_9BURK</name>
<dbReference type="InterPro" id="IPR013815">
    <property type="entry name" value="ATP_grasp_subdomain_1"/>
</dbReference>
<gene>
    <name evidence="3" type="ORF">H0A72_06195</name>
</gene>
<dbReference type="GO" id="GO:0005524">
    <property type="term" value="F:ATP binding"/>
    <property type="evidence" value="ECO:0007669"/>
    <property type="project" value="InterPro"/>
</dbReference>
<dbReference type="InterPro" id="IPR016102">
    <property type="entry name" value="Succinyl-CoA_synth-like"/>
</dbReference>
<dbReference type="SMART" id="SM00881">
    <property type="entry name" value="CoA_binding"/>
    <property type="match status" value="1"/>
</dbReference>
<dbReference type="SUPFAM" id="SSF52210">
    <property type="entry name" value="Succinyl-CoA synthetase domains"/>
    <property type="match status" value="2"/>
</dbReference>
<keyword evidence="4" id="KW-1185">Reference proteome</keyword>
<accession>A0A853FVR5</accession>
<dbReference type="FunFam" id="3.30.1490.20:FF:000020">
    <property type="entry name" value="Protein lysine acetyltransferase"/>
    <property type="match status" value="1"/>
</dbReference>
<dbReference type="Pfam" id="PF13549">
    <property type="entry name" value="ATP-grasp_5"/>
    <property type="match status" value="1"/>
</dbReference>
<comment type="similarity">
    <text evidence="1">In the N-terminal section; belongs to the acetate CoA ligase alpha subunit family.</text>
</comment>
<sequence length="711" mass="75173">MKPHNTLEHFTAPRSIAIIGASEDPTRIGGRPLRYLIEASYPGAIFPINPKHQFVQGLRAYSSVSEVPTKIDCALIILPALSVVDAVVQCAAVGVKAIIIFSAGFAETGPEGAQMQDEIMAIARHANMRVLGPNCLGLFCKSSQAYLTFSGVFDDVVGTNGDLGLVSQSGGFAGEIVKLSIQRGLQFGTWLTTGNEADVELGEALIHLAQDPNLRVICIYMEGARKRESFLAGLALARRNGKRVVALKAGRSEVGAAAVQSHTAGMAGSDRLYNTLFDQYNAYRSSSIEEMLDVVYAARQPVRMQGKRLAILSTSGGNGALAADYAADLGFSLEPLAENLQQRIRALSPHAATANPIDLTAKAASDPSIIAKALEALISSGSYDGFYVFVGLIAGIPALIEPLLNALSPIPGRYPGVPIALSITAPDAVVRRYEAAGFLLIQDPRRAITALHSLTVFDNCPVGLDPVAAMHRPSQKTGDLIAGRRYNEVESKALLQQIGIPLLKERIADNPKSAEQIATALGGRVALKIVSPDILHKTDVGGVRLHVSCSDVLTSISEMMQAVKHAKPEAQIDGVLISPMLDDALEFIVGVHVDAVFGPVIMVGAGGIAVEITDDVACQLAPVDTQNALAMVRSLKCGRLLDGFRNRPRADINALVNTIVTLSEFAYANAQLLGSIEINPLAVLPEGEGVVALDALIETAPALQALTDGSK</sequence>
<comment type="caution">
    <text evidence="3">The sequence shown here is derived from an EMBL/GenBank/DDBJ whole genome shotgun (WGS) entry which is preliminary data.</text>
</comment>
<evidence type="ECO:0000256" key="1">
    <source>
        <dbReference type="ARBA" id="ARBA00060888"/>
    </source>
</evidence>
<dbReference type="Pfam" id="PF13380">
    <property type="entry name" value="CoA_binding_2"/>
    <property type="match status" value="1"/>
</dbReference>
<dbReference type="InterPro" id="IPR036291">
    <property type="entry name" value="NAD(P)-bd_dom_sf"/>
</dbReference>
<dbReference type="Proteomes" id="UP000559809">
    <property type="component" value="Unassembled WGS sequence"/>
</dbReference>
<protein>
    <submittedName>
        <fullName evidence="3">Acetate--CoA ligase family protein</fullName>
    </submittedName>
</protein>
<dbReference type="SUPFAM" id="SSF51735">
    <property type="entry name" value="NAD(P)-binding Rossmann-fold domains"/>
    <property type="match status" value="1"/>
</dbReference>
<keyword evidence="3" id="KW-0436">Ligase</keyword>
<organism evidence="3 4">
    <name type="scientific">Parapusillimonas granuli</name>
    <dbReference type="NCBI Taxonomy" id="380911"/>
    <lineage>
        <taxon>Bacteria</taxon>
        <taxon>Pseudomonadati</taxon>
        <taxon>Pseudomonadota</taxon>
        <taxon>Betaproteobacteria</taxon>
        <taxon>Burkholderiales</taxon>
        <taxon>Alcaligenaceae</taxon>
        <taxon>Parapusillimonas</taxon>
    </lineage>
</organism>